<proteinExistence type="inferred from homology"/>
<evidence type="ECO:0000256" key="4">
    <source>
        <dbReference type="ARBA" id="ARBA00021697"/>
    </source>
</evidence>
<dbReference type="InterPro" id="IPR050582">
    <property type="entry name" value="HAD-like_SerB"/>
</dbReference>
<organism evidence="11 12">
    <name type="scientific">Snodgrassella alvi SCGC AB-598-J21</name>
    <dbReference type="NCBI Taxonomy" id="1385367"/>
    <lineage>
        <taxon>Bacteria</taxon>
        <taxon>Pseudomonadati</taxon>
        <taxon>Pseudomonadota</taxon>
        <taxon>Betaproteobacteria</taxon>
        <taxon>Neisseriales</taxon>
        <taxon>Neisseriaceae</taxon>
        <taxon>Snodgrassella</taxon>
    </lineage>
</organism>
<dbReference type="GO" id="GO:0004401">
    <property type="term" value="F:histidinol-phosphatase activity"/>
    <property type="evidence" value="ECO:0007669"/>
    <property type="project" value="UniProtKB-EC"/>
</dbReference>
<name>A0A074V786_9NEIS</name>
<reference evidence="11 12" key="1">
    <citation type="journal article" date="2014" name="PLoS Genet.">
        <title>Hidden diversity in honey bee gut symbionts detected by single-cell genomics.</title>
        <authorList>
            <person name="Engel P."/>
            <person name="Stepanauskas R."/>
            <person name="Moran N."/>
        </authorList>
    </citation>
    <scope>NUCLEOTIDE SEQUENCE [LARGE SCALE GENOMIC DNA]</scope>
    <source>
        <strain evidence="11 12">SCGC AB-598-J21</strain>
    </source>
</reference>
<evidence type="ECO:0000256" key="2">
    <source>
        <dbReference type="ARBA" id="ARBA00009184"/>
    </source>
</evidence>
<comment type="function">
    <text evidence="10">Catalyzes the dephosphorylation of histidinol-phosphate to histidinol, the direct precursor of histidine.</text>
</comment>
<evidence type="ECO:0000256" key="10">
    <source>
        <dbReference type="ARBA" id="ARBA00053547"/>
    </source>
</evidence>
<dbReference type="PANTHER" id="PTHR43344:SF13">
    <property type="entry name" value="PHOSPHATASE RV3661-RELATED"/>
    <property type="match status" value="1"/>
</dbReference>
<dbReference type="EC" id="3.1.3.15" evidence="3"/>
<keyword evidence="6" id="KW-0378">Hydrolase</keyword>
<dbReference type="NCBIfam" id="TIGR01488">
    <property type="entry name" value="HAD-SF-IB"/>
    <property type="match status" value="1"/>
</dbReference>
<evidence type="ECO:0000256" key="8">
    <source>
        <dbReference type="ARBA" id="ARBA00033209"/>
    </source>
</evidence>
<dbReference type="Gene3D" id="1.20.1440.100">
    <property type="entry name" value="SG protein - dephosphorylation function"/>
    <property type="match status" value="1"/>
</dbReference>
<evidence type="ECO:0000256" key="5">
    <source>
        <dbReference type="ARBA" id="ARBA00022723"/>
    </source>
</evidence>
<evidence type="ECO:0000256" key="3">
    <source>
        <dbReference type="ARBA" id="ARBA00013085"/>
    </source>
</evidence>
<dbReference type="SUPFAM" id="SSF56784">
    <property type="entry name" value="HAD-like"/>
    <property type="match status" value="1"/>
</dbReference>
<dbReference type="AlphaFoldDB" id="A0A074V786"/>
<accession>A0A074V786</accession>
<evidence type="ECO:0000313" key="12">
    <source>
        <dbReference type="Proteomes" id="UP000027644"/>
    </source>
</evidence>
<dbReference type="FunFam" id="3.40.50.1000:FF:000025">
    <property type="entry name" value="HAD hydrolase, family IB"/>
    <property type="match status" value="1"/>
</dbReference>
<dbReference type="Gene3D" id="3.40.50.1000">
    <property type="entry name" value="HAD superfamily/HAD-like"/>
    <property type="match status" value="1"/>
</dbReference>
<evidence type="ECO:0000256" key="1">
    <source>
        <dbReference type="ARBA" id="ARBA00004970"/>
    </source>
</evidence>
<sequence>MNLAIFDLDHTLINCDSDNEWPKYLMQKGLVDKSFVDMKNDKFYQDYLNGCLDIDEFLKFQLAPLARFSRAELDEMHNEYMRDFIVPHISTMAKMLVQGHRDAGDEMLLLSATNEFIIAPIAKAFGIQNIIGVQLETDADGNYTGHYTGTPSFKEGKVTRLQQWLAQRGQQLEDFTKVYFYSDSHNDLPLLNLVTDPVAVNPDEKLVQYAHRHGWPILNFM</sequence>
<keyword evidence="7" id="KW-0460">Magnesium</keyword>
<dbReference type="GO" id="GO:0046872">
    <property type="term" value="F:metal ion binding"/>
    <property type="evidence" value="ECO:0007669"/>
    <property type="project" value="UniProtKB-KW"/>
</dbReference>
<dbReference type="InterPro" id="IPR006385">
    <property type="entry name" value="HAD_hydro_SerB1"/>
</dbReference>
<evidence type="ECO:0000256" key="7">
    <source>
        <dbReference type="ARBA" id="ARBA00022842"/>
    </source>
</evidence>
<dbReference type="CDD" id="cd02612">
    <property type="entry name" value="HAD_PGPPase"/>
    <property type="match status" value="1"/>
</dbReference>
<evidence type="ECO:0000313" key="11">
    <source>
        <dbReference type="EMBL" id="KEQ01046.1"/>
    </source>
</evidence>
<comment type="pathway">
    <text evidence="1">Amino-acid biosynthesis; L-histidine biosynthesis; L-histidine from 5-phospho-alpha-D-ribose 1-diphosphate: step 8/9.</text>
</comment>
<protein>
    <recommendedName>
        <fullName evidence="4">Histidinol-phosphatase</fullName>
        <ecNumber evidence="3">3.1.3.15</ecNumber>
    </recommendedName>
    <alternativeName>
        <fullName evidence="8">Histidinol-phosphate phosphatase</fullName>
    </alternativeName>
</protein>
<dbReference type="EMBL" id="AVQL01000438">
    <property type="protein sequence ID" value="KEQ01046.1"/>
    <property type="molecule type" value="Genomic_DNA"/>
</dbReference>
<keyword evidence="5" id="KW-0479">Metal-binding</keyword>
<dbReference type="InterPro" id="IPR036412">
    <property type="entry name" value="HAD-like_sf"/>
</dbReference>
<evidence type="ECO:0000256" key="9">
    <source>
        <dbReference type="ARBA" id="ARBA00052092"/>
    </source>
</evidence>
<evidence type="ECO:0000256" key="6">
    <source>
        <dbReference type="ARBA" id="ARBA00022801"/>
    </source>
</evidence>
<dbReference type="Pfam" id="PF12710">
    <property type="entry name" value="HAD"/>
    <property type="match status" value="1"/>
</dbReference>
<gene>
    <name evidence="11" type="ORF">SASC598J21_011970</name>
</gene>
<dbReference type="NCBIfam" id="TIGR01490">
    <property type="entry name" value="HAD-SF-IB-hyp1"/>
    <property type="match status" value="1"/>
</dbReference>
<comment type="caution">
    <text evidence="11">The sequence shown here is derived from an EMBL/GenBank/DDBJ whole genome shotgun (WGS) entry which is preliminary data.</text>
</comment>
<dbReference type="InterPro" id="IPR023214">
    <property type="entry name" value="HAD_sf"/>
</dbReference>
<comment type="catalytic activity">
    <reaction evidence="9">
        <text>L-histidinol phosphate + H2O = L-histidinol + phosphate</text>
        <dbReference type="Rhea" id="RHEA:14465"/>
        <dbReference type="ChEBI" id="CHEBI:15377"/>
        <dbReference type="ChEBI" id="CHEBI:43474"/>
        <dbReference type="ChEBI" id="CHEBI:57699"/>
        <dbReference type="ChEBI" id="CHEBI:57980"/>
        <dbReference type="EC" id="3.1.3.15"/>
    </reaction>
    <physiologicalReaction direction="left-to-right" evidence="9">
        <dbReference type="Rhea" id="RHEA:14466"/>
    </physiologicalReaction>
</comment>
<comment type="similarity">
    <text evidence="2">Belongs to the HAD-like hydrolase superfamily. SerB family.</text>
</comment>
<dbReference type="PANTHER" id="PTHR43344">
    <property type="entry name" value="PHOSPHOSERINE PHOSPHATASE"/>
    <property type="match status" value="1"/>
</dbReference>
<dbReference type="Proteomes" id="UP000027644">
    <property type="component" value="Unassembled WGS sequence"/>
</dbReference>